<keyword evidence="1" id="KW-0614">Plasmid</keyword>
<dbReference type="AlphaFoldDB" id="A0A7S4ZTN0"/>
<name>A0A7S4ZTN0_RHIRH</name>
<evidence type="ECO:0000313" key="1">
    <source>
        <dbReference type="EMBL" id="QCL09589.1"/>
    </source>
</evidence>
<reference evidence="1" key="1">
    <citation type="submission" date="2018-12" db="EMBL/GenBank/DDBJ databases">
        <title>Three Rhizobium rhizogenes strains isolated from the same crown gall tumor carry diverse plasmids.</title>
        <authorList>
            <person name="Pulawska J."/>
            <person name="Kuzmanovic N."/>
        </authorList>
    </citation>
    <scope>NUCLEOTIDE SEQUENCE</scope>
    <source>
        <strain evidence="1">Colt5.8</strain>
        <plasmid evidence="1">pColt5.8a</plasmid>
    </source>
</reference>
<dbReference type="EMBL" id="MK318971">
    <property type="protein sequence ID" value="QCL09589.1"/>
    <property type="molecule type" value="Genomic_DNA"/>
</dbReference>
<organism evidence="1">
    <name type="scientific">Rhizobium rhizogenes</name>
    <name type="common">Agrobacterium rhizogenes</name>
    <dbReference type="NCBI Taxonomy" id="359"/>
    <lineage>
        <taxon>Bacteria</taxon>
        <taxon>Pseudomonadati</taxon>
        <taxon>Pseudomonadota</taxon>
        <taxon>Alphaproteobacteria</taxon>
        <taxon>Hyphomicrobiales</taxon>
        <taxon>Rhizobiaceae</taxon>
        <taxon>Rhizobium/Agrobacterium group</taxon>
        <taxon>Rhizobium</taxon>
    </lineage>
</organism>
<sequence length="39" mass="4658">MKLRKHVTRIQESIACPHKWDLEFDTQPSRVAFWSLESS</sequence>
<proteinExistence type="predicted"/>
<gene>
    <name evidence="1" type="ORF">pC5.8a_97</name>
</gene>
<accession>A0A7S4ZTN0</accession>
<geneLocation type="plasmid" evidence="1">
    <name>pColt5.8a</name>
</geneLocation>
<protein>
    <submittedName>
        <fullName evidence="1">Uncharacterized protein</fullName>
    </submittedName>
</protein>